<proteinExistence type="predicted"/>
<dbReference type="GO" id="GO:0005524">
    <property type="term" value="F:ATP binding"/>
    <property type="evidence" value="ECO:0007669"/>
    <property type="project" value="InterPro"/>
</dbReference>
<feature type="transmembrane region" description="Helical" evidence="6">
    <location>
        <begin position="482"/>
        <end position="500"/>
    </location>
</feature>
<dbReference type="InterPro" id="IPR013525">
    <property type="entry name" value="ABC2_TM"/>
</dbReference>
<feature type="domain" description="ABC transporter" evidence="7">
    <location>
        <begin position="1"/>
        <end position="237"/>
    </location>
</feature>
<dbReference type="OrthoDB" id="245989at2759"/>
<comment type="subcellular location">
    <subcellularLocation>
        <location evidence="1">Membrane</location>
        <topology evidence="1">Multi-pass membrane protein</topology>
    </subcellularLocation>
</comment>
<dbReference type="GO" id="GO:0140359">
    <property type="term" value="F:ABC-type transporter activity"/>
    <property type="evidence" value="ECO:0007669"/>
    <property type="project" value="InterPro"/>
</dbReference>
<dbReference type="InterPro" id="IPR003439">
    <property type="entry name" value="ABC_transporter-like_ATP-bd"/>
</dbReference>
<dbReference type="AlphaFoldDB" id="A0A4P9WEU4"/>
<dbReference type="SUPFAM" id="SSF52540">
    <property type="entry name" value="P-loop containing nucleoside triphosphate hydrolases"/>
    <property type="match status" value="1"/>
</dbReference>
<keyword evidence="3 6" id="KW-0812">Transmembrane</keyword>
<feature type="transmembrane region" description="Helical" evidence="6">
    <location>
        <begin position="340"/>
        <end position="360"/>
    </location>
</feature>
<keyword evidence="9" id="KW-1185">Reference proteome</keyword>
<protein>
    <submittedName>
        <fullName evidence="8">ABC-2 type transporter-domain-containing protein</fullName>
    </submittedName>
</protein>
<evidence type="ECO:0000313" key="9">
    <source>
        <dbReference type="Proteomes" id="UP000269721"/>
    </source>
</evidence>
<feature type="transmembrane region" description="Helical" evidence="6">
    <location>
        <begin position="446"/>
        <end position="470"/>
    </location>
</feature>
<dbReference type="GO" id="GO:0016887">
    <property type="term" value="F:ATP hydrolysis activity"/>
    <property type="evidence" value="ECO:0007669"/>
    <property type="project" value="InterPro"/>
</dbReference>
<name>A0A4P9WEU4_9FUNG</name>
<feature type="non-terminal residue" evidence="8">
    <location>
        <position position="516"/>
    </location>
</feature>
<keyword evidence="2" id="KW-0813">Transport</keyword>
<dbReference type="Proteomes" id="UP000269721">
    <property type="component" value="Unassembled WGS sequence"/>
</dbReference>
<dbReference type="PROSITE" id="PS50893">
    <property type="entry name" value="ABC_TRANSPORTER_2"/>
    <property type="match status" value="1"/>
</dbReference>
<keyword evidence="5 6" id="KW-0472">Membrane</keyword>
<dbReference type="InterPro" id="IPR027417">
    <property type="entry name" value="P-loop_NTPase"/>
</dbReference>
<dbReference type="PROSITE" id="PS00211">
    <property type="entry name" value="ABC_TRANSPORTER_1"/>
    <property type="match status" value="1"/>
</dbReference>
<dbReference type="EMBL" id="KZ996044">
    <property type="protein sequence ID" value="RKO89520.1"/>
    <property type="molecule type" value="Genomic_DNA"/>
</dbReference>
<evidence type="ECO:0000256" key="5">
    <source>
        <dbReference type="ARBA" id="ARBA00023136"/>
    </source>
</evidence>
<dbReference type="Pfam" id="PF00005">
    <property type="entry name" value="ABC_tran"/>
    <property type="match status" value="1"/>
</dbReference>
<organism evidence="8 9">
    <name type="scientific">Blyttiomyces helicus</name>
    <dbReference type="NCBI Taxonomy" id="388810"/>
    <lineage>
        <taxon>Eukaryota</taxon>
        <taxon>Fungi</taxon>
        <taxon>Fungi incertae sedis</taxon>
        <taxon>Chytridiomycota</taxon>
        <taxon>Chytridiomycota incertae sedis</taxon>
        <taxon>Chytridiomycetes</taxon>
        <taxon>Chytridiomycetes incertae sedis</taxon>
        <taxon>Blyttiomyces</taxon>
    </lineage>
</organism>
<evidence type="ECO:0000256" key="6">
    <source>
        <dbReference type="SAM" id="Phobius"/>
    </source>
</evidence>
<evidence type="ECO:0000256" key="3">
    <source>
        <dbReference type="ARBA" id="ARBA00022692"/>
    </source>
</evidence>
<feature type="transmembrane region" description="Helical" evidence="6">
    <location>
        <begin position="411"/>
        <end position="440"/>
    </location>
</feature>
<evidence type="ECO:0000313" key="8">
    <source>
        <dbReference type="EMBL" id="RKO89520.1"/>
    </source>
</evidence>
<sequence length="516" mass="56517">EIIYGISGVVKPGEMLLVLGRPGSGCSSLLRTLANQTENFKEVRGELMFAGLTPAEIRTNYCGEVLYCQEDDPHFPSLTVTDTLAFALASRFKGNYNFAGQHSASFGNIFLDVILRSYGLTRCRSTVVGDASIRGVSGGEKKRVSLAEATCVNAVAGLFDGCTKGLDAASALDFVRGLRNYADLTNRTTVASCYQASDAMFDLFDKVIVLSEGHCVYNGPASNAVAYFGSLGFPKHPRDTKAEYLTACASSGQIKPADLARKFRESAIGHAVRAEVDAKLSPDTLRAENEAFRRAIAQRKKLTGHAQLVNSSFSITVFEQALLLVKREARIKMGMPFDMIFKFAFSIFMAIINGSVYYKLPTDTSGAFTRGGVLFFSLLFNSVSAMSELPKTMGGRPIIYKQRSFALYRPSAYYLAQSLFAFPINFVQIMVFACTLYFMAGLQVNAAKFFIFVLTLVMSSEAFSGILKALANSSAELTEATSKAGCILMLFVIYSGYIIPEPDMHPWFKWVFYINP</sequence>
<dbReference type="Gene3D" id="3.40.50.300">
    <property type="entry name" value="P-loop containing nucleotide triphosphate hydrolases"/>
    <property type="match status" value="1"/>
</dbReference>
<reference evidence="9" key="1">
    <citation type="journal article" date="2018" name="Nat. Microbiol.">
        <title>Leveraging single-cell genomics to expand the fungal tree of life.</title>
        <authorList>
            <person name="Ahrendt S.R."/>
            <person name="Quandt C.A."/>
            <person name="Ciobanu D."/>
            <person name="Clum A."/>
            <person name="Salamov A."/>
            <person name="Andreopoulos B."/>
            <person name="Cheng J.F."/>
            <person name="Woyke T."/>
            <person name="Pelin A."/>
            <person name="Henrissat B."/>
            <person name="Reynolds N.K."/>
            <person name="Benny G.L."/>
            <person name="Smith M.E."/>
            <person name="James T.Y."/>
            <person name="Grigoriev I.V."/>
        </authorList>
    </citation>
    <scope>NUCLEOTIDE SEQUENCE [LARGE SCALE GENOMIC DNA]</scope>
</reference>
<evidence type="ECO:0000256" key="2">
    <source>
        <dbReference type="ARBA" id="ARBA00022448"/>
    </source>
</evidence>
<feature type="non-terminal residue" evidence="8">
    <location>
        <position position="1"/>
    </location>
</feature>
<accession>A0A4P9WEU4</accession>
<evidence type="ECO:0000256" key="4">
    <source>
        <dbReference type="ARBA" id="ARBA00022989"/>
    </source>
</evidence>
<dbReference type="GO" id="GO:0016020">
    <property type="term" value="C:membrane"/>
    <property type="evidence" value="ECO:0007669"/>
    <property type="project" value="UniProtKB-SubCell"/>
</dbReference>
<evidence type="ECO:0000256" key="1">
    <source>
        <dbReference type="ARBA" id="ARBA00004141"/>
    </source>
</evidence>
<evidence type="ECO:0000259" key="7">
    <source>
        <dbReference type="PROSITE" id="PS50893"/>
    </source>
</evidence>
<keyword evidence="4 6" id="KW-1133">Transmembrane helix</keyword>
<gene>
    <name evidence="8" type="ORF">BDK51DRAFT_1751</name>
</gene>
<dbReference type="InterPro" id="IPR017871">
    <property type="entry name" value="ABC_transporter-like_CS"/>
</dbReference>
<dbReference type="Pfam" id="PF01061">
    <property type="entry name" value="ABC2_membrane"/>
    <property type="match status" value="1"/>
</dbReference>
<dbReference type="PANTHER" id="PTHR19241">
    <property type="entry name" value="ATP-BINDING CASSETTE TRANSPORTER"/>
    <property type="match status" value="1"/>
</dbReference>